<accession>A0ABQ8YWY6</accession>
<dbReference type="EMBL" id="JAOAOG010000102">
    <property type="protein sequence ID" value="KAJ6249113.1"/>
    <property type="molecule type" value="Genomic_DNA"/>
</dbReference>
<name>A0ABQ8YWY6_9EUKA</name>
<sequence length="83" mass="9605">MVYTLSQSDVGFRLTLKEVSSFAEFPYSSESLRRAVNSLANGRPISNKVNPGRPFLLNHREEQFVVDMIKKWVQLVGRQQFMK</sequence>
<evidence type="ECO:0000313" key="1">
    <source>
        <dbReference type="EMBL" id="KAJ6249113.1"/>
    </source>
</evidence>
<proteinExistence type="predicted"/>
<evidence type="ECO:0000313" key="2">
    <source>
        <dbReference type="Proteomes" id="UP001150062"/>
    </source>
</evidence>
<protein>
    <submittedName>
        <fullName evidence="1">Uncharacterized protein</fullName>
    </submittedName>
</protein>
<gene>
    <name evidence="1" type="ORF">M0813_01712</name>
</gene>
<keyword evidence="2" id="KW-1185">Reference proteome</keyword>
<organism evidence="1 2">
    <name type="scientific">Anaeramoeba flamelloides</name>
    <dbReference type="NCBI Taxonomy" id="1746091"/>
    <lineage>
        <taxon>Eukaryota</taxon>
        <taxon>Metamonada</taxon>
        <taxon>Anaeramoebidae</taxon>
        <taxon>Anaeramoeba</taxon>
    </lineage>
</organism>
<reference evidence="1" key="1">
    <citation type="submission" date="2022-08" db="EMBL/GenBank/DDBJ databases">
        <title>Novel sulfate-reducing endosymbionts in the free-living metamonad Anaeramoeba.</title>
        <authorList>
            <person name="Jerlstrom-Hultqvist J."/>
            <person name="Cepicka I."/>
            <person name="Gallot-Lavallee L."/>
            <person name="Salas-Leiva D."/>
            <person name="Curtis B.A."/>
            <person name="Zahonova K."/>
            <person name="Pipaliya S."/>
            <person name="Dacks J."/>
            <person name="Roger A.J."/>
        </authorList>
    </citation>
    <scope>NUCLEOTIDE SEQUENCE</scope>
    <source>
        <strain evidence="1">Schooner1</strain>
    </source>
</reference>
<comment type="caution">
    <text evidence="1">The sequence shown here is derived from an EMBL/GenBank/DDBJ whole genome shotgun (WGS) entry which is preliminary data.</text>
</comment>
<dbReference type="Proteomes" id="UP001150062">
    <property type="component" value="Unassembled WGS sequence"/>
</dbReference>